<dbReference type="OrthoDB" id="2832284at2759"/>
<dbReference type="GO" id="GO:0047596">
    <property type="term" value="F:6-methylsalicylate decarboxylase activity"/>
    <property type="evidence" value="ECO:0007669"/>
    <property type="project" value="UniProtKB-EC"/>
</dbReference>
<dbReference type="EC" id="4.1.1.52" evidence="7"/>
<evidence type="ECO:0000256" key="1">
    <source>
        <dbReference type="ARBA" id="ARBA00005871"/>
    </source>
</evidence>
<proteinExistence type="inferred from homology"/>
<evidence type="ECO:0000313" key="10">
    <source>
        <dbReference type="EMBL" id="KAF2099220.1"/>
    </source>
</evidence>
<dbReference type="Gene3D" id="3.20.20.140">
    <property type="entry name" value="Metal-dependent hydrolases"/>
    <property type="match status" value="1"/>
</dbReference>
<dbReference type="PANTHER" id="PTHR21240:SF29">
    <property type="entry name" value="AMIDOHYDROLASE-RELATED DOMAIN-CONTAINING PROTEIN"/>
    <property type="match status" value="1"/>
</dbReference>
<protein>
    <recommendedName>
        <fullName evidence="7">6-methylsalicylate decarboxylase</fullName>
        <ecNumber evidence="7">4.1.1.52</ecNumber>
    </recommendedName>
</protein>
<dbReference type="InterPro" id="IPR032466">
    <property type="entry name" value="Metal_Hydrolase"/>
</dbReference>
<dbReference type="PANTHER" id="PTHR21240">
    <property type="entry name" value="2-AMINO-3-CARBOXYLMUCONATE-6-SEMIALDEHYDE DECARBOXYLASE"/>
    <property type="match status" value="1"/>
</dbReference>
<evidence type="ECO:0000256" key="4">
    <source>
        <dbReference type="ARBA" id="ARBA00022833"/>
    </source>
</evidence>
<evidence type="ECO:0000256" key="7">
    <source>
        <dbReference type="ARBA" id="ARBA00038889"/>
    </source>
</evidence>
<comment type="similarity">
    <text evidence="1">Belongs to the metallo-dependent hydrolases superfamily. ACMSD family.</text>
</comment>
<dbReference type="InterPro" id="IPR032465">
    <property type="entry name" value="ACMSD"/>
</dbReference>
<reference evidence="10" key="1">
    <citation type="journal article" date="2020" name="Stud. Mycol.">
        <title>101 Dothideomycetes genomes: a test case for predicting lifestyles and emergence of pathogens.</title>
        <authorList>
            <person name="Haridas S."/>
            <person name="Albert R."/>
            <person name="Binder M."/>
            <person name="Bloem J."/>
            <person name="Labutti K."/>
            <person name="Salamov A."/>
            <person name="Andreopoulos B."/>
            <person name="Baker S."/>
            <person name="Barry K."/>
            <person name="Bills G."/>
            <person name="Bluhm B."/>
            <person name="Cannon C."/>
            <person name="Castanera R."/>
            <person name="Culley D."/>
            <person name="Daum C."/>
            <person name="Ezra D."/>
            <person name="Gonzalez J."/>
            <person name="Henrissat B."/>
            <person name="Kuo A."/>
            <person name="Liang C."/>
            <person name="Lipzen A."/>
            <person name="Lutzoni F."/>
            <person name="Magnuson J."/>
            <person name="Mondo S."/>
            <person name="Nolan M."/>
            <person name="Ohm R."/>
            <person name="Pangilinan J."/>
            <person name="Park H.-J."/>
            <person name="Ramirez L."/>
            <person name="Alfaro M."/>
            <person name="Sun H."/>
            <person name="Tritt A."/>
            <person name="Yoshinaga Y."/>
            <person name="Zwiers L.-H."/>
            <person name="Turgeon B."/>
            <person name="Goodwin S."/>
            <person name="Spatafora J."/>
            <person name="Crous P."/>
            <person name="Grigoriev I."/>
        </authorList>
    </citation>
    <scope>NUCLEOTIDE SEQUENCE</scope>
    <source>
        <strain evidence="10">CBS 133067</strain>
    </source>
</reference>
<name>A0A9P4M6T0_9PEZI</name>
<evidence type="ECO:0000256" key="5">
    <source>
        <dbReference type="ARBA" id="ARBA00023239"/>
    </source>
</evidence>
<dbReference type="AlphaFoldDB" id="A0A9P4M6T0"/>
<accession>A0A9P4M6T0</accession>
<dbReference type="InterPro" id="IPR006680">
    <property type="entry name" value="Amidohydro-rel"/>
</dbReference>
<organism evidence="10 11">
    <name type="scientific">Rhizodiscina lignyota</name>
    <dbReference type="NCBI Taxonomy" id="1504668"/>
    <lineage>
        <taxon>Eukaryota</taxon>
        <taxon>Fungi</taxon>
        <taxon>Dikarya</taxon>
        <taxon>Ascomycota</taxon>
        <taxon>Pezizomycotina</taxon>
        <taxon>Dothideomycetes</taxon>
        <taxon>Pleosporomycetidae</taxon>
        <taxon>Aulographales</taxon>
        <taxon>Rhizodiscinaceae</taxon>
        <taxon>Rhizodiscina</taxon>
    </lineage>
</organism>
<comment type="catalytic activity">
    <reaction evidence="6">
        <text>6-methylsalicylate + H(+) = 3-methylphenol + CO2</text>
        <dbReference type="Rhea" id="RHEA:23112"/>
        <dbReference type="ChEBI" id="CHEBI:15378"/>
        <dbReference type="ChEBI" id="CHEBI:16526"/>
        <dbReference type="ChEBI" id="CHEBI:17231"/>
        <dbReference type="ChEBI" id="CHEBI:36658"/>
        <dbReference type="EC" id="4.1.1.52"/>
    </reaction>
    <physiologicalReaction direction="left-to-right" evidence="6">
        <dbReference type="Rhea" id="RHEA:23113"/>
    </physiologicalReaction>
</comment>
<keyword evidence="3 8" id="KW-0210">Decarboxylase</keyword>
<gene>
    <name evidence="10" type="ORF">NA57DRAFT_39822</name>
</gene>
<dbReference type="SUPFAM" id="SSF51556">
    <property type="entry name" value="Metallo-dependent hydrolases"/>
    <property type="match status" value="1"/>
</dbReference>
<evidence type="ECO:0000256" key="3">
    <source>
        <dbReference type="ARBA" id="ARBA00022793"/>
    </source>
</evidence>
<keyword evidence="4" id="KW-0862">Zinc</keyword>
<dbReference type="GO" id="GO:0016787">
    <property type="term" value="F:hydrolase activity"/>
    <property type="evidence" value="ECO:0007669"/>
    <property type="project" value="InterPro"/>
</dbReference>
<keyword evidence="2" id="KW-0479">Metal-binding</keyword>
<dbReference type="EMBL" id="ML978126">
    <property type="protein sequence ID" value="KAF2099220.1"/>
    <property type="molecule type" value="Genomic_DNA"/>
</dbReference>
<comment type="caution">
    <text evidence="10">The sequence shown here is derived from an EMBL/GenBank/DDBJ whole genome shotgun (WGS) entry which is preliminary data.</text>
</comment>
<dbReference type="GO" id="GO:0019748">
    <property type="term" value="P:secondary metabolic process"/>
    <property type="evidence" value="ECO:0007669"/>
    <property type="project" value="TreeGrafter"/>
</dbReference>
<dbReference type="Proteomes" id="UP000799772">
    <property type="component" value="Unassembled WGS sequence"/>
</dbReference>
<dbReference type="Pfam" id="PF04909">
    <property type="entry name" value="Amidohydro_2"/>
    <property type="match status" value="1"/>
</dbReference>
<evidence type="ECO:0000313" key="11">
    <source>
        <dbReference type="Proteomes" id="UP000799772"/>
    </source>
</evidence>
<dbReference type="GO" id="GO:0046872">
    <property type="term" value="F:metal ion binding"/>
    <property type="evidence" value="ECO:0007669"/>
    <property type="project" value="UniProtKB-KW"/>
</dbReference>
<evidence type="ECO:0000256" key="6">
    <source>
        <dbReference type="ARBA" id="ARBA00036832"/>
    </source>
</evidence>
<dbReference type="GO" id="GO:0005829">
    <property type="term" value="C:cytosol"/>
    <property type="evidence" value="ECO:0007669"/>
    <property type="project" value="TreeGrafter"/>
</dbReference>
<keyword evidence="5 8" id="KW-0456">Lyase</keyword>
<evidence type="ECO:0000256" key="2">
    <source>
        <dbReference type="ARBA" id="ARBA00022723"/>
    </source>
</evidence>
<keyword evidence="11" id="KW-1185">Reference proteome</keyword>
<evidence type="ECO:0000259" key="9">
    <source>
        <dbReference type="Pfam" id="PF04909"/>
    </source>
</evidence>
<feature type="domain" description="Amidohydrolase-related" evidence="9">
    <location>
        <begin position="8"/>
        <end position="355"/>
    </location>
</feature>
<evidence type="ECO:0000256" key="8">
    <source>
        <dbReference type="RuleBase" id="RU366045"/>
    </source>
</evidence>
<sequence length="359" mass="39925">MATQPMRIDTHVHYLPDFYREELARTGHTNLDGMPAIPEWSEGTHLKMMADLNISRSILSISSPGTHLTPGDNPSARSLTRRINAFGADLKRRDPKHFGYFASLPLPDVDGALKEIEIACREGADGFCLMSNCHGVYLGDAAFDPVFAAMNRHHAKIFIHPTAGCLCNPHPYPPQRAPPTQGSTINNQEPGKVLLATPLDMFYPAPMMEFLFDTARTVIHLFLQGTIVKYTDLTWLIPHVGGAMPPLIYRFAVYGSLIPLPSVSGSGKVTHEIVQEAFRNRFYFDLAGMSMRGQVEGLVANAGIGKDRLLYGSDYPFTKREFVEMVTKEMDEMTAKWEPEDREVSMYKNAVSLFGDGKA</sequence>